<dbReference type="STRING" id="57577.A0A2K3MBN0"/>
<protein>
    <recommendedName>
        <fullName evidence="2">Reverse transcriptase domain-containing protein</fullName>
    </recommendedName>
</protein>
<dbReference type="Pfam" id="PF00078">
    <property type="entry name" value="RVT_1"/>
    <property type="match status" value="1"/>
</dbReference>
<proteinExistence type="predicted"/>
<reference evidence="3 4" key="2">
    <citation type="journal article" date="2017" name="Front. Plant Sci.">
        <title>Gene Classification and Mining of Molecular Markers Useful in Red Clover (Trifolium pratense) Breeding.</title>
        <authorList>
            <person name="Istvanek J."/>
            <person name="Dluhosova J."/>
            <person name="Dluhos P."/>
            <person name="Patkova L."/>
            <person name="Nedelnik J."/>
            <person name="Repkova J."/>
        </authorList>
    </citation>
    <scope>NUCLEOTIDE SEQUENCE [LARGE SCALE GENOMIC DNA]</scope>
    <source>
        <strain evidence="4">cv. Tatra</strain>
        <tissue evidence="3">Young leaves</tissue>
    </source>
</reference>
<dbReference type="InterPro" id="IPR000477">
    <property type="entry name" value="RT_dom"/>
</dbReference>
<reference evidence="3 4" key="1">
    <citation type="journal article" date="2014" name="Am. J. Bot.">
        <title>Genome assembly and annotation for red clover (Trifolium pratense; Fabaceae).</title>
        <authorList>
            <person name="Istvanek J."/>
            <person name="Jaros M."/>
            <person name="Krenek A."/>
            <person name="Repkova J."/>
        </authorList>
    </citation>
    <scope>NUCLEOTIDE SEQUENCE [LARGE SCALE GENOMIC DNA]</scope>
    <source>
        <strain evidence="4">cv. Tatra</strain>
        <tissue evidence="3">Young leaves</tissue>
    </source>
</reference>
<dbReference type="Proteomes" id="UP000236291">
    <property type="component" value="Unassembled WGS sequence"/>
</dbReference>
<evidence type="ECO:0000313" key="4">
    <source>
        <dbReference type="Proteomes" id="UP000236291"/>
    </source>
</evidence>
<feature type="domain" description="Reverse transcriptase" evidence="2">
    <location>
        <begin position="395"/>
        <end position="482"/>
    </location>
</feature>
<dbReference type="PANTHER" id="PTHR46890:SF48">
    <property type="entry name" value="RNA-DIRECTED DNA POLYMERASE"/>
    <property type="match status" value="1"/>
</dbReference>
<dbReference type="CDD" id="cd01650">
    <property type="entry name" value="RT_nLTR_like"/>
    <property type="match status" value="1"/>
</dbReference>
<dbReference type="SUPFAM" id="SSF56672">
    <property type="entry name" value="DNA/RNA polymerases"/>
    <property type="match status" value="1"/>
</dbReference>
<feature type="coiled-coil region" evidence="1">
    <location>
        <begin position="193"/>
        <end position="220"/>
    </location>
</feature>
<dbReference type="SUPFAM" id="SSF56219">
    <property type="entry name" value="DNase I-like"/>
    <property type="match status" value="1"/>
</dbReference>
<keyword evidence="1" id="KW-0175">Coiled coil</keyword>
<feature type="non-terminal residue" evidence="3">
    <location>
        <position position="482"/>
    </location>
</feature>
<name>A0A2K3MBN0_TRIPR</name>
<dbReference type="EMBL" id="ASHM01055869">
    <property type="protein sequence ID" value="PNX88188.1"/>
    <property type="molecule type" value="Genomic_DNA"/>
</dbReference>
<dbReference type="InterPro" id="IPR043502">
    <property type="entry name" value="DNA/RNA_pol_sf"/>
</dbReference>
<dbReference type="InterPro" id="IPR052343">
    <property type="entry name" value="Retrotransposon-Effector_Assoc"/>
</dbReference>
<dbReference type="AlphaFoldDB" id="A0A2K3MBN0"/>
<organism evidence="3 4">
    <name type="scientific">Trifolium pratense</name>
    <name type="common">Red clover</name>
    <dbReference type="NCBI Taxonomy" id="57577"/>
    <lineage>
        <taxon>Eukaryota</taxon>
        <taxon>Viridiplantae</taxon>
        <taxon>Streptophyta</taxon>
        <taxon>Embryophyta</taxon>
        <taxon>Tracheophyta</taxon>
        <taxon>Spermatophyta</taxon>
        <taxon>Magnoliopsida</taxon>
        <taxon>eudicotyledons</taxon>
        <taxon>Gunneridae</taxon>
        <taxon>Pentapetalae</taxon>
        <taxon>rosids</taxon>
        <taxon>fabids</taxon>
        <taxon>Fabales</taxon>
        <taxon>Fabaceae</taxon>
        <taxon>Papilionoideae</taxon>
        <taxon>50 kb inversion clade</taxon>
        <taxon>NPAAA clade</taxon>
        <taxon>Hologalegina</taxon>
        <taxon>IRL clade</taxon>
        <taxon>Trifolieae</taxon>
        <taxon>Trifolium</taxon>
    </lineage>
</organism>
<evidence type="ECO:0000313" key="3">
    <source>
        <dbReference type="EMBL" id="PNX88188.1"/>
    </source>
</evidence>
<comment type="caution">
    <text evidence="3">The sequence shown here is derived from an EMBL/GenBank/DDBJ whole genome shotgun (WGS) entry which is preliminary data.</text>
</comment>
<dbReference type="InterPro" id="IPR036691">
    <property type="entry name" value="Endo/exonu/phosph_ase_sf"/>
</dbReference>
<evidence type="ECO:0000256" key="1">
    <source>
        <dbReference type="SAM" id="Coils"/>
    </source>
</evidence>
<accession>A0A2K3MBN0</accession>
<sequence length="482" mass="55527">MWRLTGFYGFPEGGRRRDSWNFLRHLASTSQLPWCIIGDFNDILSSDEKRGRNDRPDWLINGFRDAVVDAGLIDIELVGYPFTWFKSLGTERAVEEKLDRAMANIEWCNLFTHAALECLTTTASDHYPLHLSWVQRDTDNRSPKKFKFENSWLLEPNFTQFMHQTWNSAEGTLLTQKLNSCATSLTKWSAANCQQTRKEIERYRRKLEVARARVDATNLHYYNNLRQRLDFLLVKDDMFWRQRAKTFWYREGDLNTRYFHATATTRKNKNRIVRLEDAHGNVCNSAEDIKGIAKDYFMNLFQQRNGERMPVINAVTSNISAEDNNDLTAPFSIAEFKDAVFSMEADKCPGPDGFNPGFYQEFWDLCGYEIFEAGCSWLECGAFPPSLNSTNIALIPKGESQASMKDWRPISLCNVHYKIVAKVLANRLKSILEKCISENQSAFVPGRSILDNAMATIEIIHYMKSKTKGKKGEVALKLDISK</sequence>
<dbReference type="ExpressionAtlas" id="A0A2K3MBN0">
    <property type="expression patterns" value="baseline"/>
</dbReference>
<dbReference type="PANTHER" id="PTHR46890">
    <property type="entry name" value="NON-LTR RETROLELEMENT REVERSE TRANSCRIPTASE-LIKE PROTEIN-RELATED"/>
    <property type="match status" value="1"/>
</dbReference>
<dbReference type="Gene3D" id="3.60.10.10">
    <property type="entry name" value="Endonuclease/exonuclease/phosphatase"/>
    <property type="match status" value="1"/>
</dbReference>
<gene>
    <name evidence="3" type="ORF">L195_g044290</name>
</gene>
<evidence type="ECO:0000259" key="2">
    <source>
        <dbReference type="Pfam" id="PF00078"/>
    </source>
</evidence>